<dbReference type="AlphaFoldDB" id="A0A7C9LMQ7"/>
<dbReference type="RefSeq" id="WP_157458594.1">
    <property type="nucleotide sequence ID" value="NZ_WQLB01000007.1"/>
</dbReference>
<comment type="caution">
    <text evidence="1">The sequence shown here is derived from an EMBL/GenBank/DDBJ whole genome shotgun (WGS) entry which is preliminary data.</text>
</comment>
<keyword evidence="2" id="KW-1185">Reference proteome</keyword>
<dbReference type="InterPro" id="IPR011047">
    <property type="entry name" value="Quinoprotein_ADH-like_sf"/>
</dbReference>
<sequence length="429" mass="43888">MRRLLPALAGLTLLLTACPRPLTPEVPMTDPKMLSGRWAGEFVVPSRVSSVRAGAGVLYVLRASAGQVVALDARTGGVLARAARPQAQAIAYSPSGALYVLGGGKLTVHDPRTLVQTAARDVPGSHLSVDGEVASTDAFTANARVGTADGKPLPTSNERKILTDRSSDDVWWLSEGRALRAKDGLSSGGASGHGNPCALTSNLAPTSIESAAFGPQSGSAYLQGWSDGTIELRAADGAVQRTFKASATCSPVVDLYSDGRTVVYVTRAGEAGQINVQTGEASAPQALGSAMNLTVTPEGVSAGSDQQLYSFRPWGSAAYDLPAEPSVPVTLNVVATRVSNETAALTGSASVGGRTLTVQGTLRGSGVLLAQTSPVPSGLFFSITLLDGAAEAGSLTGTSFLYSSSQGPAYQSTLTMKGGATLQGELRRP</sequence>
<dbReference type="PROSITE" id="PS51257">
    <property type="entry name" value="PROKAR_LIPOPROTEIN"/>
    <property type="match status" value="1"/>
</dbReference>
<dbReference type="EMBL" id="WQLB01000007">
    <property type="protein sequence ID" value="MVN86536.1"/>
    <property type="molecule type" value="Genomic_DNA"/>
</dbReference>
<name>A0A7C9LMQ7_9DEIO</name>
<evidence type="ECO:0000313" key="1">
    <source>
        <dbReference type="EMBL" id="MVN86536.1"/>
    </source>
</evidence>
<proteinExistence type="predicted"/>
<organism evidence="1 2">
    <name type="scientific">Deinococcus arboris</name>
    <dbReference type="NCBI Taxonomy" id="2682977"/>
    <lineage>
        <taxon>Bacteria</taxon>
        <taxon>Thermotogati</taxon>
        <taxon>Deinococcota</taxon>
        <taxon>Deinococci</taxon>
        <taxon>Deinococcales</taxon>
        <taxon>Deinococcaceae</taxon>
        <taxon>Deinococcus</taxon>
    </lineage>
</organism>
<reference evidence="1 2" key="1">
    <citation type="submission" date="2019-12" db="EMBL/GenBank/DDBJ databases">
        <title>Deinococcus sp. HMF7620 Genome sequencing and assembly.</title>
        <authorList>
            <person name="Kang H."/>
            <person name="Kim H."/>
            <person name="Joh K."/>
        </authorList>
    </citation>
    <scope>NUCLEOTIDE SEQUENCE [LARGE SCALE GENOMIC DNA]</scope>
    <source>
        <strain evidence="1 2">HMF7620</strain>
    </source>
</reference>
<dbReference type="SUPFAM" id="SSF50998">
    <property type="entry name" value="Quinoprotein alcohol dehydrogenase-like"/>
    <property type="match status" value="1"/>
</dbReference>
<protein>
    <submittedName>
        <fullName evidence="1">Uncharacterized protein</fullName>
    </submittedName>
</protein>
<gene>
    <name evidence="1" type="ORF">GO986_07130</name>
</gene>
<evidence type="ECO:0000313" key="2">
    <source>
        <dbReference type="Proteomes" id="UP000483286"/>
    </source>
</evidence>
<dbReference type="InterPro" id="IPR015943">
    <property type="entry name" value="WD40/YVTN_repeat-like_dom_sf"/>
</dbReference>
<accession>A0A7C9LMQ7</accession>
<dbReference type="Proteomes" id="UP000483286">
    <property type="component" value="Unassembled WGS sequence"/>
</dbReference>
<dbReference type="Gene3D" id="2.130.10.10">
    <property type="entry name" value="YVTN repeat-like/Quinoprotein amine dehydrogenase"/>
    <property type="match status" value="1"/>
</dbReference>